<dbReference type="InterPro" id="IPR048149">
    <property type="entry name" value="YjaA"/>
</dbReference>
<dbReference type="EMBL" id="LR134492">
    <property type="protein sequence ID" value="VEI67620.1"/>
    <property type="molecule type" value="Genomic_DNA"/>
</dbReference>
<name>A0A448SIS2_SERFO</name>
<evidence type="ECO:0000313" key="2">
    <source>
        <dbReference type="Proteomes" id="UP000270487"/>
    </source>
</evidence>
<dbReference type="Proteomes" id="UP000270487">
    <property type="component" value="Chromosome"/>
</dbReference>
<proteinExistence type="predicted"/>
<protein>
    <submittedName>
        <fullName evidence="1">Uncharacterized protein</fullName>
    </submittedName>
</protein>
<gene>
    <name evidence="1" type="ORF">NCTC13193_02022</name>
</gene>
<evidence type="ECO:0000313" key="1">
    <source>
        <dbReference type="EMBL" id="VEI67620.1"/>
    </source>
</evidence>
<dbReference type="AlphaFoldDB" id="A0A448SIS2"/>
<accession>A0A448SIS2</accession>
<organism evidence="1 2">
    <name type="scientific">Serratia fonticola</name>
    <dbReference type="NCBI Taxonomy" id="47917"/>
    <lineage>
        <taxon>Bacteria</taxon>
        <taxon>Pseudomonadati</taxon>
        <taxon>Pseudomonadota</taxon>
        <taxon>Gammaproteobacteria</taxon>
        <taxon>Enterobacterales</taxon>
        <taxon>Yersiniaceae</taxon>
        <taxon>Serratia</taxon>
    </lineage>
</organism>
<dbReference type="NCBIfam" id="NF041448">
    <property type="entry name" value="stress_YjaA"/>
    <property type="match status" value="1"/>
</dbReference>
<reference evidence="1 2" key="1">
    <citation type="submission" date="2018-12" db="EMBL/GenBank/DDBJ databases">
        <authorList>
            <consortium name="Pathogen Informatics"/>
        </authorList>
    </citation>
    <scope>NUCLEOTIDE SEQUENCE [LARGE SCALE GENOMIC DNA]</scope>
    <source>
        <strain evidence="1 2">NCTC13193</strain>
    </source>
</reference>
<sequence length="138" mass="15882">MSLFYLQVRRNHLTLKSLETQKTASRVGPFSTQRLLVGQFFIAEYCLYNLVPEFFPGFLNQLKRRHLRHDIVIHAMEMLEGGVSQVEQRILQEITVASFPKGYHSVYADPLPLCDDTVKRIFSLNSDQVLTAADLKLI</sequence>
<dbReference type="RefSeq" id="WP_141131799.1">
    <property type="nucleotide sequence ID" value="NZ_CAMKJC010000013.1"/>
</dbReference>